<feature type="domain" description="UvrD-like helicase C-terminal" evidence="2">
    <location>
        <begin position="633"/>
        <end position="683"/>
    </location>
</feature>
<dbReference type="PANTHER" id="PTHR14136">
    <property type="entry name" value="BTB_POZ DOMAIN-CONTAINING PROTEIN KCTD9"/>
    <property type="match status" value="1"/>
</dbReference>
<dbReference type="SUPFAM" id="SSF52540">
    <property type="entry name" value="P-loop containing nucleoside triphosphate hydrolases"/>
    <property type="match status" value="1"/>
</dbReference>
<accession>A0A401INP0</accession>
<comment type="caution">
    <text evidence="3">The sequence shown here is derived from an EMBL/GenBank/DDBJ whole genome shotgun (WGS) entry which is preliminary data.</text>
</comment>
<dbReference type="InterPro" id="IPR011528">
    <property type="entry name" value="NERD"/>
</dbReference>
<dbReference type="Gene3D" id="2.160.20.80">
    <property type="entry name" value="E3 ubiquitin-protein ligase SopA"/>
    <property type="match status" value="1"/>
</dbReference>
<protein>
    <submittedName>
        <fullName evidence="3">Pentapeptide repeat protein</fullName>
    </submittedName>
</protein>
<dbReference type="InterPro" id="IPR027417">
    <property type="entry name" value="P-loop_NTPase"/>
</dbReference>
<dbReference type="PANTHER" id="PTHR14136:SF17">
    <property type="entry name" value="BTB_POZ DOMAIN-CONTAINING PROTEIN KCTD9"/>
    <property type="match status" value="1"/>
</dbReference>
<evidence type="ECO:0000259" key="1">
    <source>
        <dbReference type="Pfam" id="PF08378"/>
    </source>
</evidence>
<dbReference type="SUPFAM" id="SSF141571">
    <property type="entry name" value="Pentapeptide repeat-like"/>
    <property type="match status" value="1"/>
</dbReference>
<dbReference type="Pfam" id="PF00805">
    <property type="entry name" value="Pentapeptide"/>
    <property type="match status" value="2"/>
</dbReference>
<dbReference type="InterPro" id="IPR051082">
    <property type="entry name" value="Pentapeptide-BTB/POZ_domain"/>
</dbReference>
<proteinExistence type="predicted"/>
<dbReference type="Proteomes" id="UP000287247">
    <property type="component" value="Unassembled WGS sequence"/>
</dbReference>
<dbReference type="Pfam" id="PF13538">
    <property type="entry name" value="UvrD_C_2"/>
    <property type="match status" value="1"/>
</dbReference>
<name>A0A401INP0_APHSA</name>
<keyword evidence="4" id="KW-1185">Reference proteome</keyword>
<dbReference type="AlphaFoldDB" id="A0A401INP0"/>
<dbReference type="InterPro" id="IPR027785">
    <property type="entry name" value="UvrD-like_helicase_C"/>
</dbReference>
<dbReference type="Pfam" id="PF08378">
    <property type="entry name" value="NERD"/>
    <property type="match status" value="1"/>
</dbReference>
<dbReference type="EMBL" id="BDQK01000017">
    <property type="protein sequence ID" value="GBF82863.1"/>
    <property type="molecule type" value="Genomic_DNA"/>
</dbReference>
<evidence type="ECO:0000313" key="4">
    <source>
        <dbReference type="Proteomes" id="UP000287247"/>
    </source>
</evidence>
<dbReference type="InterPro" id="IPR001646">
    <property type="entry name" value="5peptide_repeat"/>
</dbReference>
<feature type="domain" description="NERD" evidence="1">
    <location>
        <begin position="22"/>
        <end position="135"/>
    </location>
</feature>
<evidence type="ECO:0000313" key="3">
    <source>
        <dbReference type="EMBL" id="GBF82863.1"/>
    </source>
</evidence>
<gene>
    <name evidence="3" type="ORF">AsFPU1_4297</name>
</gene>
<reference evidence="4" key="1">
    <citation type="submission" date="2017-05" db="EMBL/GenBank/DDBJ databases">
        <title>Physiological properties and genetic analysis related to exopolysaccharide production of fresh-water unicellular cyanobacterium Aphanothece sacrum, Suizenji Nori, that has been cultured as a food source in Japan.</title>
        <authorList>
            <person name="Kanesaki Y."/>
            <person name="Yoshikawa S."/>
            <person name="Ohki K."/>
        </authorList>
    </citation>
    <scope>NUCLEOTIDE SEQUENCE [LARGE SCALE GENOMIC DNA]</scope>
    <source>
        <strain evidence="4">FPU1</strain>
    </source>
</reference>
<dbReference type="Gene3D" id="3.40.50.300">
    <property type="entry name" value="P-loop containing nucleotide triphosphate hydrolases"/>
    <property type="match status" value="2"/>
</dbReference>
<organism evidence="3 4">
    <name type="scientific">Aphanothece sacrum FPU1</name>
    <dbReference type="NCBI Taxonomy" id="1920663"/>
    <lineage>
        <taxon>Bacteria</taxon>
        <taxon>Bacillati</taxon>
        <taxon>Cyanobacteriota</taxon>
        <taxon>Cyanophyceae</taxon>
        <taxon>Oscillatoriophycideae</taxon>
        <taxon>Chroococcales</taxon>
        <taxon>Aphanothecaceae</taxon>
        <taxon>Aphanothece</taxon>
    </lineage>
</organism>
<evidence type="ECO:0000259" key="2">
    <source>
        <dbReference type="Pfam" id="PF13538"/>
    </source>
</evidence>
<sequence>MPNVSSKTVPSNFITTQPLHRSGKAAEQIVWEAIQGAFYHRKCLGYWRYPIFSLRGKSRQEPDILIADAELGLIIIEVKAITADQIISIEGHRWNYQNFYVVYGNPYQQAENQLFSLLEYIQQEPILNNQVTSRVLVALPLITEQQWEEKGFKKLPNNPPILFKNHLVSSEFIQKTIMDTPSVVPGKVLSDQQWNLLLSILSGTAVFSSSHHKVLSHPESKGKVLEKVRLHLSKFDLQQEKIAKQIPPGCQRIRGIAGSGKTVLLCQKAAIMHLKYPNWKLVFIFFSRSLYDEIIQQIDQWMRYFSHEQQHYQKNNPYLQVFHAWGSHQQMGFYRYLCQVTGVMPLSVNETGIQKPNEALAEVCVDLLQKTGIPQIFDAILIDEGQDLISDTWSYQGKQPFYWLAYQALRPSDPMSPEQKRLIWAYDELQSLDTNKIANATELLGEELGNLVTGSYGNEINKTEIMSTCYRTPHPIIIAAHGLGMGWLRPGGMLTGMTHKKEWETLGYQIEGNLVSGEKITIKRHHNNSVNPLPSMWKDSLLKFNIYSSRHQEIIALSQQIKHNLRYDGLRPSREILVIILGSSYEAKQRQKQIANFLNRQGIDIFIPGTEKCNQWPDDSNSNPNKFWCEGAVTISQIYRAKGHEADMVYIVGLDELGKAENNLSLRHQLLIALTRSKGWVNLSGIGHYPFYQEVKKVIENKENFTLTFMKPKQRELRVTDTGELLYRYGLGERNFKQANLQNATLQKLNLSDINLIGANLVQANLQQTELNRAKLVGADLSSADLTQASLIKAKLIGANLQDANLTGANLNGADLRDANLTGVIWEGKS</sequence>